<evidence type="ECO:0000259" key="12">
    <source>
        <dbReference type="Pfam" id="PF02879"/>
    </source>
</evidence>
<evidence type="ECO:0000313" key="14">
    <source>
        <dbReference type="EMBL" id="KAA1067871.1"/>
    </source>
</evidence>
<dbReference type="PANTHER" id="PTHR45745:SF1">
    <property type="entry name" value="PHOSPHOGLUCOMUTASE 2B-RELATED"/>
    <property type="match status" value="1"/>
</dbReference>
<evidence type="ECO:0000313" key="15">
    <source>
        <dbReference type="EMBL" id="KAA1099052.1"/>
    </source>
</evidence>
<evidence type="ECO:0000313" key="16">
    <source>
        <dbReference type="Proteomes" id="UP000324748"/>
    </source>
</evidence>
<gene>
    <name evidence="15" type="primary">PGM3_1</name>
    <name evidence="14" type="synonym">PGM3_2</name>
    <name evidence="14" type="ORF">PGT21_020283</name>
    <name evidence="15" type="ORF">PGTUg99_002802</name>
</gene>
<comment type="caution">
    <text evidence="15">The sequence shown here is derived from an EMBL/GenBank/DDBJ whole genome shotgun (WGS) entry which is preliminary data.</text>
</comment>
<keyword evidence="7" id="KW-0479">Metal-binding</keyword>
<comment type="similarity">
    <text evidence="3">Belongs to the phosphohexose mutase family.</text>
</comment>
<feature type="domain" description="Alpha-D-phosphohexomutase alpha/beta/alpha" evidence="12">
    <location>
        <begin position="259"/>
        <end position="372"/>
    </location>
</feature>
<dbReference type="Pfam" id="PF02878">
    <property type="entry name" value="PGM_PMM_I"/>
    <property type="match status" value="1"/>
</dbReference>
<dbReference type="Proteomes" id="UP000324748">
    <property type="component" value="Unassembled WGS sequence"/>
</dbReference>
<dbReference type="GO" id="GO:0005737">
    <property type="term" value="C:cytoplasm"/>
    <property type="evidence" value="ECO:0007669"/>
    <property type="project" value="UniProtKB-SubCell"/>
</dbReference>
<accession>A0A5B0PEA4</accession>
<evidence type="ECO:0000256" key="8">
    <source>
        <dbReference type="ARBA" id="ARBA00022842"/>
    </source>
</evidence>
<dbReference type="GO" id="GO:0008973">
    <property type="term" value="F:phosphopentomutase activity"/>
    <property type="evidence" value="ECO:0007669"/>
    <property type="project" value="TreeGrafter"/>
</dbReference>
<protein>
    <submittedName>
        <fullName evidence="15">Phosphoglucomutase-3</fullName>
    </submittedName>
</protein>
<evidence type="ECO:0000259" key="11">
    <source>
        <dbReference type="Pfam" id="PF02878"/>
    </source>
</evidence>
<dbReference type="GO" id="GO:0000287">
    <property type="term" value="F:magnesium ion binding"/>
    <property type="evidence" value="ECO:0007669"/>
    <property type="project" value="InterPro"/>
</dbReference>
<keyword evidence="16" id="KW-1185">Reference proteome</keyword>
<keyword evidence="5" id="KW-0313">Glucose metabolism</keyword>
<dbReference type="AlphaFoldDB" id="A0A5B0PEA4"/>
<dbReference type="Pfam" id="PF02880">
    <property type="entry name" value="PGM_PMM_III"/>
    <property type="match status" value="1"/>
</dbReference>
<evidence type="ECO:0000256" key="6">
    <source>
        <dbReference type="ARBA" id="ARBA00022553"/>
    </source>
</evidence>
<dbReference type="SUPFAM" id="SSF53738">
    <property type="entry name" value="Phosphoglucomutase, first 3 domains"/>
    <property type="match status" value="3"/>
</dbReference>
<dbReference type="GO" id="GO:0006166">
    <property type="term" value="P:purine ribonucleoside salvage"/>
    <property type="evidence" value="ECO:0007669"/>
    <property type="project" value="TreeGrafter"/>
</dbReference>
<dbReference type="InterPro" id="IPR005846">
    <property type="entry name" value="A-D-PHexomutase_a/b/a-III"/>
</dbReference>
<evidence type="ECO:0000256" key="10">
    <source>
        <dbReference type="ARBA" id="ARBA00023277"/>
    </source>
</evidence>
<evidence type="ECO:0000256" key="1">
    <source>
        <dbReference type="ARBA" id="ARBA00001946"/>
    </source>
</evidence>
<evidence type="ECO:0000256" key="5">
    <source>
        <dbReference type="ARBA" id="ARBA00022526"/>
    </source>
</evidence>
<name>A0A5B0PEA4_PUCGR</name>
<comment type="subcellular location">
    <subcellularLocation>
        <location evidence="2">Cytoplasm</location>
    </subcellularLocation>
</comment>
<proteinExistence type="inferred from homology"/>
<dbReference type="EMBL" id="VSWC01000184">
    <property type="protein sequence ID" value="KAA1067871.1"/>
    <property type="molecule type" value="Genomic_DNA"/>
</dbReference>
<dbReference type="InterPro" id="IPR016055">
    <property type="entry name" value="A-D-PHexomutase_a/b/a-I/II/III"/>
</dbReference>
<evidence type="ECO:0000256" key="2">
    <source>
        <dbReference type="ARBA" id="ARBA00004496"/>
    </source>
</evidence>
<reference evidence="16 17" key="1">
    <citation type="submission" date="2019-05" db="EMBL/GenBank/DDBJ databases">
        <title>Emergence of the Ug99 lineage of the wheat stem rust pathogen through somatic hybridization.</title>
        <authorList>
            <person name="Li F."/>
            <person name="Upadhyaya N.M."/>
            <person name="Sperschneider J."/>
            <person name="Matny O."/>
            <person name="Nguyen-Phuc H."/>
            <person name="Mago R."/>
            <person name="Raley C."/>
            <person name="Miller M.E."/>
            <person name="Silverstein K.A.T."/>
            <person name="Henningsen E."/>
            <person name="Hirsch C.D."/>
            <person name="Visser B."/>
            <person name="Pretorius Z.A."/>
            <person name="Steffenson B.J."/>
            <person name="Schwessinger B."/>
            <person name="Dodds P.N."/>
            <person name="Figueroa M."/>
        </authorList>
    </citation>
    <scope>NUCLEOTIDE SEQUENCE [LARGE SCALE GENOMIC DNA]</scope>
    <source>
        <strain evidence="14">21-0</strain>
        <strain evidence="15 17">Ug99</strain>
    </source>
</reference>
<organism evidence="15 17">
    <name type="scientific">Puccinia graminis f. sp. tritici</name>
    <dbReference type="NCBI Taxonomy" id="56615"/>
    <lineage>
        <taxon>Eukaryota</taxon>
        <taxon>Fungi</taxon>
        <taxon>Dikarya</taxon>
        <taxon>Basidiomycota</taxon>
        <taxon>Pucciniomycotina</taxon>
        <taxon>Pucciniomycetes</taxon>
        <taxon>Pucciniales</taxon>
        <taxon>Pucciniaceae</taxon>
        <taxon>Puccinia</taxon>
    </lineage>
</organism>
<keyword evidence="10" id="KW-0119">Carbohydrate metabolism</keyword>
<dbReference type="InterPro" id="IPR016066">
    <property type="entry name" value="A-D-PHexomutase_CS"/>
</dbReference>
<comment type="cofactor">
    <cofactor evidence="1">
        <name>Mg(2+)</name>
        <dbReference type="ChEBI" id="CHEBI:18420"/>
    </cofactor>
</comment>
<dbReference type="GO" id="GO:0005634">
    <property type="term" value="C:nucleus"/>
    <property type="evidence" value="ECO:0007669"/>
    <property type="project" value="TreeGrafter"/>
</dbReference>
<dbReference type="Pfam" id="PF02879">
    <property type="entry name" value="PGM_PMM_II"/>
    <property type="match status" value="1"/>
</dbReference>
<keyword evidence="6" id="KW-0597">Phosphoprotein</keyword>
<dbReference type="OrthoDB" id="8300170at2759"/>
<evidence type="ECO:0000313" key="17">
    <source>
        <dbReference type="Proteomes" id="UP000325313"/>
    </source>
</evidence>
<evidence type="ECO:0000256" key="7">
    <source>
        <dbReference type="ARBA" id="ARBA00022723"/>
    </source>
</evidence>
<dbReference type="PANTHER" id="PTHR45745">
    <property type="entry name" value="PHOSPHOMANNOMUTASE 45A"/>
    <property type="match status" value="1"/>
</dbReference>
<feature type="domain" description="Alpha-D-phosphohexomutase alpha/beta/alpha" evidence="13">
    <location>
        <begin position="383"/>
        <end position="508"/>
    </location>
</feature>
<keyword evidence="4" id="KW-0963">Cytoplasm</keyword>
<dbReference type="PROSITE" id="PS00710">
    <property type="entry name" value="PGM_PMM"/>
    <property type="match status" value="1"/>
</dbReference>
<feature type="domain" description="Alpha-D-phosphohexomutase alpha/beta/alpha" evidence="11">
    <location>
        <begin position="90"/>
        <end position="229"/>
    </location>
</feature>
<keyword evidence="9" id="KW-0413">Isomerase</keyword>
<evidence type="ECO:0000256" key="3">
    <source>
        <dbReference type="ARBA" id="ARBA00010231"/>
    </source>
</evidence>
<dbReference type="FunFam" id="3.40.120.10:FF:000035">
    <property type="entry name" value="Pgm3p"/>
    <property type="match status" value="1"/>
</dbReference>
<evidence type="ECO:0000256" key="9">
    <source>
        <dbReference type="ARBA" id="ARBA00023235"/>
    </source>
</evidence>
<dbReference type="InterPro" id="IPR005845">
    <property type="entry name" value="A-D-PHexomutase_a/b/a-II"/>
</dbReference>
<evidence type="ECO:0000259" key="13">
    <source>
        <dbReference type="Pfam" id="PF02880"/>
    </source>
</evidence>
<dbReference type="CDD" id="cd05799">
    <property type="entry name" value="PGM2"/>
    <property type="match status" value="1"/>
</dbReference>
<keyword evidence="8" id="KW-0460">Magnesium</keyword>
<dbReference type="Gene3D" id="3.40.120.10">
    <property type="entry name" value="Alpha-D-Glucose-1,6-Bisphosphate, subunit A, domain 3"/>
    <property type="match status" value="3"/>
</dbReference>
<dbReference type="GO" id="GO:0006006">
    <property type="term" value="P:glucose metabolic process"/>
    <property type="evidence" value="ECO:0007669"/>
    <property type="project" value="UniProtKB-KW"/>
</dbReference>
<dbReference type="EMBL" id="VDEP01000343">
    <property type="protein sequence ID" value="KAA1099052.1"/>
    <property type="molecule type" value="Genomic_DNA"/>
</dbReference>
<sequence>MWTCPTWQDVSFHLCCTTGRLAKDLSGDLNRKIGTKIAYVMASSRSSVPLETLVQDWLRLDRNPTTRKEIEQLQQDKNHDELASRLCQRIKFGTAGLRAHMSAGFSRMNDVTVIQASQGLAAYLIKDIPNATQKGIVVGHDHRHNSHRFARLAVTAFLRRGFRCYLLDGSVATPMVPFGVKYLGAAAGVMVTASHNPAADNGYKLYYSNGVQIISPHDKGIAASIEQNLEIDEEAWSTEPTAQISEALLINRTQEIQDAYFKAISGLVRHSKLENSKTPLKFIYTPMHGVGYPFATRACADTAGFPSHAWLPVEAQKDPNPDFPTVKFPNPEEKGALDMAMSLGNKTVEADRAQKVMILANDPDADRFCAAEWTGSTWKTFSGDQIGAVFACWTLQNFKKLGKPLDRIAMLSSTVSSHLVAQIARQEGFRFKETLTGFKNIGNEALNLEKEGYKVLFAYEEALGYMFETGIFDKDGLASIVVWAELATELAQRGSSVAEYLENIYKTYGYFATNNGYFVCKDPSAVKAKFDSLRFGEQSGGKPDPSSRTMMLDQLRYPSALAGYPITRIRDLTIAYDDSYPPQCLPDLPSSSDEMITFYFGGEAGEVIATLRTSGTESWKLKYYVEGRAEDQLTAQKKVDQIVSALGEEWGFSNL</sequence>
<evidence type="ECO:0000256" key="4">
    <source>
        <dbReference type="ARBA" id="ARBA00022490"/>
    </source>
</evidence>
<dbReference type="Proteomes" id="UP000325313">
    <property type="component" value="Unassembled WGS sequence"/>
</dbReference>
<dbReference type="InterPro" id="IPR005844">
    <property type="entry name" value="A-D-PHexomutase_a/b/a-I"/>
</dbReference>